<comment type="caution">
    <text evidence="4">The sequence shown here is derived from an EMBL/GenBank/DDBJ whole genome shotgun (WGS) entry which is preliminary data.</text>
</comment>
<name>A0ABR1TG23_9PEZI</name>
<gene>
    <name evidence="4" type="ORF">PG993_005602</name>
</gene>
<dbReference type="Pfam" id="PF13419">
    <property type="entry name" value="HAD_2"/>
    <property type="match status" value="1"/>
</dbReference>
<dbReference type="PANTHER" id="PTHR46470:SF2">
    <property type="entry name" value="GLYCERALDEHYDE 3-PHOSPHATE PHOSPHATASE"/>
    <property type="match status" value="1"/>
</dbReference>
<dbReference type="InterPro" id="IPR023214">
    <property type="entry name" value="HAD_sf"/>
</dbReference>
<evidence type="ECO:0000256" key="1">
    <source>
        <dbReference type="ARBA" id="ARBA00022723"/>
    </source>
</evidence>
<keyword evidence="1" id="KW-0479">Metal-binding</keyword>
<organism evidence="4 5">
    <name type="scientific">Apiospora rasikravindrae</name>
    <dbReference type="NCBI Taxonomy" id="990691"/>
    <lineage>
        <taxon>Eukaryota</taxon>
        <taxon>Fungi</taxon>
        <taxon>Dikarya</taxon>
        <taxon>Ascomycota</taxon>
        <taxon>Pezizomycotina</taxon>
        <taxon>Sordariomycetes</taxon>
        <taxon>Xylariomycetidae</taxon>
        <taxon>Amphisphaeriales</taxon>
        <taxon>Apiosporaceae</taxon>
        <taxon>Apiospora</taxon>
    </lineage>
</organism>
<dbReference type="InterPro" id="IPR027417">
    <property type="entry name" value="P-loop_NTPase"/>
</dbReference>
<sequence length="489" mass="55222">MANERALSNRFIVGCPGSGSTLLMKIFAESPLCVVPRRKVSTDAATTVFEFVEGLAAESDKSREEILRSAFHEGRRVFLFAAEPCSDAHTGKCRTSVLDICDEAVLPVFCIRDPVRVFDIWKKEGRSDWKTLVHCFKRLLQYTSGNGQILYEQLVEDPREELSKICSYWEIPFTDNLTRVTKSDGPYFLSKSGESVRILREKSPPTKRKLAHSVIQDVTYYDIVSNVEKDMIERAVGSAYISRWGGQAVALRNILMERPWFAFDLDDTLHEFRRASSKASDVVLKTIHQWHKVPLPDLKATYSEILELSTPAAFTDGRSSQEYREPRFRAVAENYELTIHGEDMAHLLRLYKKSLKDSLGLKSGTLELFSTLKGLGKMIAVITEGPQDAQEWTLERLRLTGYVDFLATSGHFEASKTDGLIPMVLDHLEITADDVVYIGDSEERDIKPAMTNGLLCVHLSEKENCNLGLRPPHVNTLNKLTHILRSSSK</sequence>
<evidence type="ECO:0000313" key="5">
    <source>
        <dbReference type="Proteomes" id="UP001444661"/>
    </source>
</evidence>
<dbReference type="SFLD" id="SFLDG01129">
    <property type="entry name" value="C1.5:_HAD__Beta-PGM__Phosphata"/>
    <property type="match status" value="1"/>
</dbReference>
<dbReference type="Gene3D" id="3.40.50.300">
    <property type="entry name" value="P-loop containing nucleotide triphosphate hydrolases"/>
    <property type="match status" value="1"/>
</dbReference>
<proteinExistence type="predicted"/>
<evidence type="ECO:0000256" key="3">
    <source>
        <dbReference type="ARBA" id="ARBA00022842"/>
    </source>
</evidence>
<keyword evidence="5" id="KW-1185">Reference proteome</keyword>
<dbReference type="EMBL" id="JAQQWK010000003">
    <property type="protein sequence ID" value="KAK8045578.1"/>
    <property type="molecule type" value="Genomic_DNA"/>
</dbReference>
<keyword evidence="2" id="KW-0378">Hydrolase</keyword>
<dbReference type="InterPro" id="IPR041492">
    <property type="entry name" value="HAD_2"/>
</dbReference>
<dbReference type="InterPro" id="IPR036412">
    <property type="entry name" value="HAD-like_sf"/>
</dbReference>
<protein>
    <submittedName>
        <fullName evidence="4">Uncharacterized protein</fullName>
    </submittedName>
</protein>
<dbReference type="CDD" id="cd01427">
    <property type="entry name" value="HAD_like"/>
    <property type="match status" value="1"/>
</dbReference>
<dbReference type="PANTHER" id="PTHR46470">
    <property type="entry name" value="N-ACYLNEURAMINATE-9-PHOSPHATASE"/>
    <property type="match status" value="1"/>
</dbReference>
<dbReference type="SUPFAM" id="SSF56784">
    <property type="entry name" value="HAD-like"/>
    <property type="match status" value="1"/>
</dbReference>
<dbReference type="InterPro" id="IPR051400">
    <property type="entry name" value="HAD-like_hydrolase"/>
</dbReference>
<dbReference type="Gene3D" id="1.10.150.240">
    <property type="entry name" value="Putative phosphatase, domain 2"/>
    <property type="match status" value="1"/>
</dbReference>
<keyword evidence="3" id="KW-0460">Magnesium</keyword>
<dbReference type="Gene3D" id="3.40.50.1000">
    <property type="entry name" value="HAD superfamily/HAD-like"/>
    <property type="match status" value="1"/>
</dbReference>
<dbReference type="Proteomes" id="UP001444661">
    <property type="component" value="Unassembled WGS sequence"/>
</dbReference>
<reference evidence="4 5" key="1">
    <citation type="submission" date="2023-01" db="EMBL/GenBank/DDBJ databases">
        <title>Analysis of 21 Apiospora genomes using comparative genomics revels a genus with tremendous synthesis potential of carbohydrate active enzymes and secondary metabolites.</title>
        <authorList>
            <person name="Sorensen T."/>
        </authorList>
    </citation>
    <scope>NUCLEOTIDE SEQUENCE [LARGE SCALE GENOMIC DNA]</scope>
    <source>
        <strain evidence="4 5">CBS 33761</strain>
    </source>
</reference>
<evidence type="ECO:0000256" key="2">
    <source>
        <dbReference type="ARBA" id="ARBA00022801"/>
    </source>
</evidence>
<dbReference type="SFLD" id="SFLDS00003">
    <property type="entry name" value="Haloacid_Dehalogenase"/>
    <property type="match status" value="1"/>
</dbReference>
<dbReference type="SUPFAM" id="SSF52540">
    <property type="entry name" value="P-loop containing nucleoside triphosphate hydrolases"/>
    <property type="match status" value="1"/>
</dbReference>
<evidence type="ECO:0000313" key="4">
    <source>
        <dbReference type="EMBL" id="KAK8045578.1"/>
    </source>
</evidence>
<dbReference type="InterPro" id="IPR023198">
    <property type="entry name" value="PGP-like_dom2"/>
</dbReference>
<accession>A0ABR1TG23</accession>